<evidence type="ECO:0000256" key="2">
    <source>
        <dbReference type="SAM" id="Phobius"/>
    </source>
</evidence>
<feature type="compositionally biased region" description="Basic and acidic residues" evidence="1">
    <location>
        <begin position="83"/>
        <end position="93"/>
    </location>
</feature>
<keyword evidence="4" id="KW-1185">Reference proteome</keyword>
<evidence type="ECO:0008006" key="5">
    <source>
        <dbReference type="Google" id="ProtNLM"/>
    </source>
</evidence>
<keyword evidence="2" id="KW-0812">Transmembrane</keyword>
<feature type="region of interest" description="Disordered" evidence="1">
    <location>
        <begin position="67"/>
        <end position="93"/>
    </location>
</feature>
<dbReference type="Proteomes" id="UP001239462">
    <property type="component" value="Unassembled WGS sequence"/>
</dbReference>
<comment type="caution">
    <text evidence="3">The sequence shown here is derived from an EMBL/GenBank/DDBJ whole genome shotgun (WGS) entry which is preliminary data.</text>
</comment>
<dbReference type="EMBL" id="JASZZN010000036">
    <property type="protein sequence ID" value="MDM4019312.1"/>
    <property type="molecule type" value="Genomic_DNA"/>
</dbReference>
<dbReference type="RefSeq" id="WP_289167412.1">
    <property type="nucleotide sequence ID" value="NZ_JASZZN010000036.1"/>
</dbReference>
<feature type="transmembrane region" description="Helical" evidence="2">
    <location>
        <begin position="44"/>
        <end position="61"/>
    </location>
</feature>
<feature type="transmembrane region" description="Helical" evidence="2">
    <location>
        <begin position="12"/>
        <end position="32"/>
    </location>
</feature>
<name>A0ABT7PS34_9BACT</name>
<evidence type="ECO:0000313" key="4">
    <source>
        <dbReference type="Proteomes" id="UP001239462"/>
    </source>
</evidence>
<sequence>MRQTSTFSVARATIGGFLAFLIVCLVNSMLGYPALVDSLRRNPWPVIASVVVAVLSGWIFGNTGDDSKACSSPITGDESDFETDGREGCDRSD</sequence>
<protein>
    <recommendedName>
        <fullName evidence="5">Holin</fullName>
    </recommendedName>
</protein>
<gene>
    <name evidence="3" type="ORF">QTN89_27910</name>
</gene>
<keyword evidence="2" id="KW-0472">Membrane</keyword>
<organism evidence="3 4">
    <name type="scientific">Roseiconus lacunae</name>
    <dbReference type="NCBI Taxonomy" id="2605694"/>
    <lineage>
        <taxon>Bacteria</taxon>
        <taxon>Pseudomonadati</taxon>
        <taxon>Planctomycetota</taxon>
        <taxon>Planctomycetia</taxon>
        <taxon>Pirellulales</taxon>
        <taxon>Pirellulaceae</taxon>
        <taxon>Roseiconus</taxon>
    </lineage>
</organism>
<proteinExistence type="predicted"/>
<evidence type="ECO:0000313" key="3">
    <source>
        <dbReference type="EMBL" id="MDM4019312.1"/>
    </source>
</evidence>
<accession>A0ABT7PS34</accession>
<evidence type="ECO:0000256" key="1">
    <source>
        <dbReference type="SAM" id="MobiDB-lite"/>
    </source>
</evidence>
<keyword evidence="2" id="KW-1133">Transmembrane helix</keyword>
<reference evidence="3 4" key="1">
    <citation type="submission" date="2023-06" db="EMBL/GenBank/DDBJ databases">
        <title>Roseiconus lacunae JC819 isolated from Gulf of Mannar region, Tamil Nadu.</title>
        <authorList>
            <person name="Pk S."/>
            <person name="Ch S."/>
            <person name="Ch V.R."/>
        </authorList>
    </citation>
    <scope>NUCLEOTIDE SEQUENCE [LARGE SCALE GENOMIC DNA]</scope>
    <source>
        <strain evidence="3 4">JC819</strain>
    </source>
</reference>